<reference evidence="2 3" key="1">
    <citation type="submission" date="2023-09" db="EMBL/GenBank/DDBJ databases">
        <authorList>
            <person name="Rey-Velasco X."/>
        </authorList>
    </citation>
    <scope>NUCLEOTIDE SEQUENCE [LARGE SCALE GENOMIC DNA]</scope>
    <source>
        <strain evidence="2 3">F188</strain>
    </source>
</reference>
<dbReference type="EMBL" id="JAVRHM010000001">
    <property type="protein sequence ID" value="MDT0688394.1"/>
    <property type="molecule type" value="Genomic_DNA"/>
</dbReference>
<dbReference type="Gene3D" id="1.40.20.10">
    <property type="entry name" value="CHAD domain"/>
    <property type="match status" value="1"/>
</dbReference>
<comment type="caution">
    <text evidence="2">The sequence shown here is derived from an EMBL/GenBank/DDBJ whole genome shotgun (WGS) entry which is preliminary data.</text>
</comment>
<dbReference type="InterPro" id="IPR007899">
    <property type="entry name" value="CHAD_dom"/>
</dbReference>
<dbReference type="Proteomes" id="UP001261624">
    <property type="component" value="Unassembled WGS sequence"/>
</dbReference>
<sequence>MSYKLEKQEDLQENINRIASEEIDACLTSLKKAEIHEAVHDIRKRLKKLRALARLVRDEMGEKKYKKINIYFRDLGRELSPVRDLTAHMETVDMLKERYGDHVYVKFFDSIKQELEKERDTVAEELQEKDFFSQYLVEKLEKAKEKLEEWPVKSLDIAVILPSLERVYSRGANALEDAYANPNSETFHEWRKRAKYLWHQSELLQDVWPEMFKTLESEIHILADYLGDDHNLMVLDEKLLNTDFNFKDEKQKEMIHALIKEYSDHLRTNAELHGALIYAEKPKAFKKRIKKYVRVNWN</sequence>
<name>A0ABU3DY69_9FLAO</name>
<dbReference type="PANTHER" id="PTHR39339:SF1">
    <property type="entry name" value="CHAD DOMAIN-CONTAINING PROTEIN"/>
    <property type="match status" value="1"/>
</dbReference>
<gene>
    <name evidence="2" type="ORF">RM549_01255</name>
</gene>
<dbReference type="InterPro" id="IPR038186">
    <property type="entry name" value="CHAD_dom_sf"/>
</dbReference>
<dbReference type="SMART" id="SM00880">
    <property type="entry name" value="CHAD"/>
    <property type="match status" value="1"/>
</dbReference>
<proteinExistence type="predicted"/>
<feature type="domain" description="CHAD" evidence="1">
    <location>
        <begin position="1"/>
        <end position="290"/>
    </location>
</feature>
<evidence type="ECO:0000259" key="1">
    <source>
        <dbReference type="PROSITE" id="PS51708"/>
    </source>
</evidence>
<keyword evidence="3" id="KW-1185">Reference proteome</keyword>
<evidence type="ECO:0000313" key="3">
    <source>
        <dbReference type="Proteomes" id="UP001261624"/>
    </source>
</evidence>
<protein>
    <submittedName>
        <fullName evidence="2">CHAD domain-containing protein</fullName>
    </submittedName>
</protein>
<accession>A0ABU3DY69</accession>
<dbReference type="PROSITE" id="PS51708">
    <property type="entry name" value="CHAD"/>
    <property type="match status" value="1"/>
</dbReference>
<dbReference type="Pfam" id="PF05235">
    <property type="entry name" value="CHAD"/>
    <property type="match status" value="1"/>
</dbReference>
<evidence type="ECO:0000313" key="2">
    <source>
        <dbReference type="EMBL" id="MDT0688394.1"/>
    </source>
</evidence>
<organism evidence="2 3">
    <name type="scientific">Autumnicola patrickiae</name>
    <dbReference type="NCBI Taxonomy" id="3075591"/>
    <lineage>
        <taxon>Bacteria</taxon>
        <taxon>Pseudomonadati</taxon>
        <taxon>Bacteroidota</taxon>
        <taxon>Flavobacteriia</taxon>
        <taxon>Flavobacteriales</taxon>
        <taxon>Flavobacteriaceae</taxon>
        <taxon>Autumnicola</taxon>
    </lineage>
</organism>
<dbReference type="PANTHER" id="PTHR39339">
    <property type="entry name" value="SLR1444 PROTEIN"/>
    <property type="match status" value="1"/>
</dbReference>
<dbReference type="RefSeq" id="WP_311679883.1">
    <property type="nucleotide sequence ID" value="NZ_JAVRHM010000001.1"/>
</dbReference>